<dbReference type="InterPro" id="IPR017900">
    <property type="entry name" value="4Fe4S_Fe_S_CS"/>
</dbReference>
<dbReference type="SFLD" id="SFLDG01066">
    <property type="entry name" value="organic_radical-activating_enz"/>
    <property type="match status" value="1"/>
</dbReference>
<dbReference type="PROSITE" id="PS00198">
    <property type="entry name" value="4FE4S_FER_1"/>
    <property type="match status" value="1"/>
</dbReference>
<dbReference type="InterPro" id="IPR001989">
    <property type="entry name" value="Radical_activat_CS"/>
</dbReference>
<evidence type="ECO:0000256" key="9">
    <source>
        <dbReference type="ARBA" id="ARBA00047365"/>
    </source>
</evidence>
<evidence type="ECO:0000259" key="10">
    <source>
        <dbReference type="PROSITE" id="PS51379"/>
    </source>
</evidence>
<comment type="similarity">
    <text evidence="2">Belongs to the organic radical-activating enzymes family.</text>
</comment>
<dbReference type="GO" id="GO:0051539">
    <property type="term" value="F:4 iron, 4 sulfur cluster binding"/>
    <property type="evidence" value="ECO:0007669"/>
    <property type="project" value="UniProtKB-KW"/>
</dbReference>
<reference evidence="12" key="1">
    <citation type="journal article" date="2023" name="J. Hazard. Mater.">
        <title>Anaerobic biodegradation of pyrene and benzo[a]pyrene by a new sulfate-reducing Desulforamulus aquiferis strain DSA.</title>
        <authorList>
            <person name="Zhang Z."/>
            <person name="Sun J."/>
            <person name="Gong X."/>
            <person name="Wang C."/>
            <person name="Wang H."/>
        </authorList>
    </citation>
    <scope>NUCLEOTIDE SEQUENCE</scope>
    <source>
        <strain evidence="12">DSA</strain>
    </source>
</reference>
<dbReference type="RefSeq" id="WP_304542949.1">
    <property type="nucleotide sequence ID" value="NZ_JARPTC010000015.1"/>
</dbReference>
<dbReference type="Gene3D" id="3.30.70.20">
    <property type="match status" value="1"/>
</dbReference>
<comment type="cofactor">
    <cofactor evidence="1">
        <name>[4Fe-4S] cluster</name>
        <dbReference type="ChEBI" id="CHEBI:49883"/>
    </cofactor>
</comment>
<evidence type="ECO:0000256" key="3">
    <source>
        <dbReference type="ARBA" id="ARBA00022485"/>
    </source>
</evidence>
<evidence type="ECO:0000256" key="7">
    <source>
        <dbReference type="ARBA" id="ARBA00023004"/>
    </source>
</evidence>
<dbReference type="AlphaFoldDB" id="A0AAW7ZDA1"/>
<dbReference type="SFLD" id="SFLDG01118">
    <property type="entry name" value="activating_enzymes__group_2"/>
    <property type="match status" value="1"/>
</dbReference>
<evidence type="ECO:0000256" key="2">
    <source>
        <dbReference type="ARBA" id="ARBA00009777"/>
    </source>
</evidence>
<keyword evidence="7" id="KW-0408">Iron</keyword>
<proteinExistence type="inferred from homology"/>
<evidence type="ECO:0000313" key="13">
    <source>
        <dbReference type="Proteomes" id="UP001172911"/>
    </source>
</evidence>
<dbReference type="Pfam" id="PF04055">
    <property type="entry name" value="Radical_SAM"/>
    <property type="match status" value="1"/>
</dbReference>
<feature type="domain" description="Radical SAM core" evidence="11">
    <location>
        <begin position="24"/>
        <end position="306"/>
    </location>
</feature>
<evidence type="ECO:0000256" key="6">
    <source>
        <dbReference type="ARBA" id="ARBA00023002"/>
    </source>
</evidence>
<evidence type="ECO:0000259" key="11">
    <source>
        <dbReference type="PROSITE" id="PS51918"/>
    </source>
</evidence>
<name>A0AAW7ZDA1_9FIRM</name>
<dbReference type="PROSITE" id="PS51379">
    <property type="entry name" value="4FE4S_FER_2"/>
    <property type="match status" value="2"/>
</dbReference>
<evidence type="ECO:0000256" key="8">
    <source>
        <dbReference type="ARBA" id="ARBA00023014"/>
    </source>
</evidence>
<keyword evidence="4" id="KW-0949">S-adenosyl-L-methionine</keyword>
<dbReference type="SUPFAM" id="SSF54862">
    <property type="entry name" value="4Fe-4S ferredoxins"/>
    <property type="match status" value="1"/>
</dbReference>
<feature type="domain" description="4Fe-4S ferredoxin-type" evidence="10">
    <location>
        <begin position="88"/>
        <end position="117"/>
    </location>
</feature>
<reference evidence="12" key="2">
    <citation type="submission" date="2023-03" db="EMBL/GenBank/DDBJ databases">
        <authorList>
            <person name="Zhang Z."/>
        </authorList>
    </citation>
    <scope>NUCLEOTIDE SEQUENCE</scope>
    <source>
        <strain evidence="12">DSA</strain>
    </source>
</reference>
<dbReference type="InterPro" id="IPR034457">
    <property type="entry name" value="Organic_radical-activating"/>
</dbReference>
<keyword evidence="8" id="KW-0411">Iron-sulfur</keyword>
<dbReference type="InterPro" id="IPR013785">
    <property type="entry name" value="Aldolase_TIM"/>
</dbReference>
<evidence type="ECO:0000256" key="4">
    <source>
        <dbReference type="ARBA" id="ARBA00022691"/>
    </source>
</evidence>
<evidence type="ECO:0000256" key="5">
    <source>
        <dbReference type="ARBA" id="ARBA00022723"/>
    </source>
</evidence>
<dbReference type="InterPro" id="IPR040074">
    <property type="entry name" value="BssD/PflA/YjjW"/>
</dbReference>
<evidence type="ECO:0000256" key="1">
    <source>
        <dbReference type="ARBA" id="ARBA00001966"/>
    </source>
</evidence>
<dbReference type="PROSITE" id="PS01087">
    <property type="entry name" value="RADICAL_ACTIVATING"/>
    <property type="match status" value="1"/>
</dbReference>
<sequence length="309" mass="35185">MSAAGNIDRNKSGYIFNIQRYSVHDGPGIRTIVFLKGCPLKCRWCANPESQHLLPELAFNNNKCIGTKECKMCIEACELGAIRENTSEKVEIDRAICNNCARCADICPSRALNMYGKPMTVEEVLKVVEEDSMFYTRSGGGITLSGGEPLSQADYAWELLKEAKRRRINSTLETCGYADWDSLNKISQQLNTVLYDIKCINNDKHKEYTGVSNELILNNFVKLCEAFPNLSIMVRTPVIPGFNDTEEDIKEIIDYIRQFPNVDYELLPYHRLGQPKYEYLGKEYPMPEVKLVDEKMKSLKKLVGEFFGK</sequence>
<accession>A0AAW7ZDA1</accession>
<organism evidence="12 13">
    <name type="scientific">Desulforamulus aquiferis</name>
    <dbReference type="NCBI Taxonomy" id="1397668"/>
    <lineage>
        <taxon>Bacteria</taxon>
        <taxon>Bacillati</taxon>
        <taxon>Bacillota</taxon>
        <taxon>Clostridia</taxon>
        <taxon>Eubacteriales</taxon>
        <taxon>Peptococcaceae</taxon>
        <taxon>Desulforamulus</taxon>
    </lineage>
</organism>
<keyword evidence="3" id="KW-0004">4Fe-4S</keyword>
<comment type="caution">
    <text evidence="12">The sequence shown here is derived from an EMBL/GenBank/DDBJ whole genome shotgun (WGS) entry which is preliminary data.</text>
</comment>
<dbReference type="PROSITE" id="PS51918">
    <property type="entry name" value="RADICAL_SAM"/>
    <property type="match status" value="1"/>
</dbReference>
<keyword evidence="5" id="KW-0479">Metal-binding</keyword>
<dbReference type="PANTHER" id="PTHR30352">
    <property type="entry name" value="PYRUVATE FORMATE-LYASE-ACTIVATING ENZYME"/>
    <property type="match status" value="1"/>
</dbReference>
<dbReference type="PANTHER" id="PTHR30352:SF4">
    <property type="entry name" value="PYRUVATE FORMATE-LYASE 2-ACTIVATING ENZYME"/>
    <property type="match status" value="1"/>
</dbReference>
<dbReference type="SFLD" id="SFLDS00029">
    <property type="entry name" value="Radical_SAM"/>
    <property type="match status" value="1"/>
</dbReference>
<dbReference type="InterPro" id="IPR058240">
    <property type="entry name" value="rSAM_sf"/>
</dbReference>
<dbReference type="Gene3D" id="3.20.20.70">
    <property type="entry name" value="Aldolase class I"/>
    <property type="match status" value="1"/>
</dbReference>
<dbReference type="Pfam" id="PF13353">
    <property type="entry name" value="Fer4_12"/>
    <property type="match status" value="1"/>
</dbReference>
<keyword evidence="6" id="KW-0560">Oxidoreductase</keyword>
<dbReference type="InterPro" id="IPR017896">
    <property type="entry name" value="4Fe4S_Fe-S-bd"/>
</dbReference>
<dbReference type="GO" id="GO:0046872">
    <property type="term" value="F:metal ion binding"/>
    <property type="evidence" value="ECO:0007669"/>
    <property type="project" value="UniProtKB-KW"/>
</dbReference>
<feature type="domain" description="4Fe-4S ferredoxin-type" evidence="10">
    <location>
        <begin position="55"/>
        <end position="87"/>
    </location>
</feature>
<dbReference type="NCBIfam" id="TIGR02494">
    <property type="entry name" value="PFLE_PFLC"/>
    <property type="match status" value="1"/>
</dbReference>
<comment type="catalytic activity">
    <reaction evidence="9">
        <text>glycyl-[protein] + reduced [flavodoxin] + S-adenosyl-L-methionine = glycin-2-yl radical-[protein] + semiquinone [flavodoxin] + 5'-deoxyadenosine + L-methionine + H(+)</text>
        <dbReference type="Rhea" id="RHEA:61976"/>
        <dbReference type="Rhea" id="RHEA-COMP:10622"/>
        <dbReference type="Rhea" id="RHEA-COMP:14480"/>
        <dbReference type="Rhea" id="RHEA-COMP:15993"/>
        <dbReference type="Rhea" id="RHEA-COMP:15994"/>
        <dbReference type="ChEBI" id="CHEBI:15378"/>
        <dbReference type="ChEBI" id="CHEBI:17319"/>
        <dbReference type="ChEBI" id="CHEBI:29947"/>
        <dbReference type="ChEBI" id="CHEBI:32722"/>
        <dbReference type="ChEBI" id="CHEBI:57618"/>
        <dbReference type="ChEBI" id="CHEBI:57844"/>
        <dbReference type="ChEBI" id="CHEBI:59789"/>
        <dbReference type="ChEBI" id="CHEBI:140311"/>
    </reaction>
</comment>
<dbReference type="EMBL" id="JARPTC010000015">
    <property type="protein sequence ID" value="MDO7787697.1"/>
    <property type="molecule type" value="Genomic_DNA"/>
</dbReference>
<dbReference type="InterPro" id="IPR012839">
    <property type="entry name" value="Organic_radical_activase"/>
</dbReference>
<protein>
    <submittedName>
        <fullName evidence="12">Glycyl-radical enzyme activating protein</fullName>
    </submittedName>
</protein>
<dbReference type="SUPFAM" id="SSF102114">
    <property type="entry name" value="Radical SAM enzymes"/>
    <property type="match status" value="1"/>
</dbReference>
<gene>
    <name evidence="12" type="ORF">P6N53_10755</name>
</gene>
<dbReference type="Proteomes" id="UP001172911">
    <property type="component" value="Unassembled WGS sequence"/>
</dbReference>
<dbReference type="GO" id="GO:0016491">
    <property type="term" value="F:oxidoreductase activity"/>
    <property type="evidence" value="ECO:0007669"/>
    <property type="project" value="UniProtKB-KW"/>
</dbReference>
<dbReference type="InterPro" id="IPR007197">
    <property type="entry name" value="rSAM"/>
</dbReference>
<keyword evidence="13" id="KW-1185">Reference proteome</keyword>
<dbReference type="PIRSF" id="PIRSF000371">
    <property type="entry name" value="PFL_act_enz"/>
    <property type="match status" value="1"/>
</dbReference>
<evidence type="ECO:0000313" key="12">
    <source>
        <dbReference type="EMBL" id="MDO7787697.1"/>
    </source>
</evidence>